<feature type="domain" description="Disease resistance protein winged helix" evidence="5">
    <location>
        <begin position="445"/>
        <end position="514"/>
    </location>
</feature>
<dbReference type="InterPro" id="IPR027417">
    <property type="entry name" value="P-loop_NTPase"/>
</dbReference>
<dbReference type="InterPro" id="IPR036388">
    <property type="entry name" value="WH-like_DNA-bd_sf"/>
</dbReference>
<dbReference type="SUPFAM" id="SSF52540">
    <property type="entry name" value="P-loop containing nucleoside triphosphate hydrolases"/>
    <property type="match status" value="1"/>
</dbReference>
<dbReference type="InterPro" id="IPR002182">
    <property type="entry name" value="NB-ARC"/>
</dbReference>
<keyword evidence="1" id="KW-0433">Leucine-rich repeat</keyword>
<evidence type="ECO:0000259" key="5">
    <source>
        <dbReference type="Pfam" id="PF23559"/>
    </source>
</evidence>
<dbReference type="Gene3D" id="3.40.50.300">
    <property type="entry name" value="P-loop containing nucleotide triphosphate hydrolases"/>
    <property type="match status" value="1"/>
</dbReference>
<sequence>MDFIFEALIGALLQAAIQCLLERLVPRNNFTEFFLGKLLPNRGNNKILFDNLKSALKLLEKALSDDAVEKQLTSQTNREWVERLTDAVNQTADLLDEIYSQVLAESQPIGESALHTIIQKSKGELEKMTKSLEDIAKLKDVHGSKESSSKKKSSRLESTSLVDESEVYGRDDDKKKIRNFLVEDKKKIQNFLVEQAHQRNRKDIPVIAIIGMAGIGKTTLAQLLFNDFDVKSKFGRRAWVHVSEDMDVWKVTKTLYEKVTDQTSDIQNLDTLQNKLFDKLQNEQNEPFLFVFDDVWNEHHHTWVELQKVLKSGAPESRIIVTTRSQEVASTMRANETHHLRPLNDKDCWLLFAKQAFGSPHTDPPPKLKPIAQDIVKKCGGFPLVARELGSLLYSKVDVEEWENILNDNLFDLSSNKIDILAWFRLSFNNLSSPFLKQCFAYCSIIPKGQPFDKEKLILLWMAQGFLLQLKAGRTMEEVGIKYFQELLTNSFFQRASDDDKSLFEMHDIINELAQFASTIQSCLVEKGKSPNISEKTRHVSYVCDGRDNEADLVDVLRKAEFLSTFLPSSLFSSCIRSSYIGTEVIKELKKQKRLRVLSLCYQNAKLPNEFGILPLLRYLDLSNSEIVELPETISKLYTLQTLILSHCMKLKKLPEKMADLIYLSHLDLTGTEALEKMPPAFGKLKNLRILTDFVVGYHLEASRELFNHPKASSIEELGKLSLLHGKLSILKLQNVRDDEDTEKAKLNEKKDVKEMEFKWNSNGQRDKEEVLEKLRPHEDIEKLSIAGFGGTRLPNWLGDLSFSKMVLLRLSDCRNCSFLPSLRQLSSLQRLHVTDMPNCEKWLSSPVTGGGYLSLPVSLQTLTIINCDKLTPQTTWGLRNLTSLTDLRIDCAYENVSIFPPDGLLPASLSHLQIVNFKVLKTLNLDGLRELDALKSLLINCKQLEILSGGILPDSLSHLNITGRPSLTHNCQGKYWNKISHIHVKIINGIDLP</sequence>
<dbReference type="Gene3D" id="3.80.10.10">
    <property type="entry name" value="Ribonuclease Inhibitor"/>
    <property type="match status" value="1"/>
</dbReference>
<dbReference type="InterPro" id="IPR042197">
    <property type="entry name" value="Apaf_helical"/>
</dbReference>
<feature type="domain" description="NB-ARC" evidence="4">
    <location>
        <begin position="185"/>
        <end position="358"/>
    </location>
</feature>
<feature type="domain" description="R13L1/DRL21-like LRR repeat region" evidence="6">
    <location>
        <begin position="715"/>
        <end position="837"/>
    </location>
</feature>
<dbReference type="Pfam" id="PF00931">
    <property type="entry name" value="NB-ARC"/>
    <property type="match status" value="1"/>
</dbReference>
<evidence type="ECO:0000259" key="4">
    <source>
        <dbReference type="Pfam" id="PF00931"/>
    </source>
</evidence>
<evidence type="ECO:0000256" key="3">
    <source>
        <dbReference type="ARBA" id="ARBA00022821"/>
    </source>
</evidence>
<keyword evidence="3" id="KW-0611">Plant defense</keyword>
<keyword evidence="2" id="KW-0677">Repeat</keyword>
<reference evidence="7" key="1">
    <citation type="submission" date="2014-12" db="EMBL/GenBank/DDBJ databases">
        <title>Cloning and Analysis NBS Resistance Genes from Embryogenic Callus in Dimocarpus longan Lour.</title>
        <authorList>
            <person name="Ye W."/>
            <person name="Lin Y."/>
            <person name="Lai Z."/>
        </authorList>
    </citation>
    <scope>NUCLEOTIDE SEQUENCE</scope>
</reference>
<dbReference type="AlphaFoldDB" id="A0A0F6RA54"/>
<evidence type="ECO:0000256" key="2">
    <source>
        <dbReference type="ARBA" id="ARBA00022737"/>
    </source>
</evidence>
<dbReference type="InterPro" id="IPR032675">
    <property type="entry name" value="LRR_dom_sf"/>
</dbReference>
<dbReference type="GO" id="GO:0006952">
    <property type="term" value="P:defense response"/>
    <property type="evidence" value="ECO:0007669"/>
    <property type="project" value="UniProtKB-KW"/>
</dbReference>
<dbReference type="PANTHER" id="PTHR36766">
    <property type="entry name" value="PLANT BROAD-SPECTRUM MILDEW RESISTANCE PROTEIN RPW8"/>
    <property type="match status" value="1"/>
</dbReference>
<evidence type="ECO:0000313" key="7">
    <source>
        <dbReference type="EMBL" id="AKE49462.1"/>
    </source>
</evidence>
<dbReference type="InterPro" id="IPR056789">
    <property type="entry name" value="LRR_R13L1-DRL21"/>
</dbReference>
<accession>A0A0F6RA54</accession>
<dbReference type="Pfam" id="PF25019">
    <property type="entry name" value="LRR_R13L1-DRL21"/>
    <property type="match status" value="1"/>
</dbReference>
<dbReference type="EMBL" id="KP266528">
    <property type="protein sequence ID" value="AKE49462.1"/>
    <property type="molecule type" value="mRNA"/>
</dbReference>
<dbReference type="PRINTS" id="PR00364">
    <property type="entry name" value="DISEASERSIST"/>
</dbReference>
<organism evidence="7">
    <name type="scientific">Dimocarpus longan</name>
    <dbReference type="NCBI Taxonomy" id="128017"/>
    <lineage>
        <taxon>Eukaryota</taxon>
        <taxon>Viridiplantae</taxon>
        <taxon>Streptophyta</taxon>
        <taxon>Embryophyta</taxon>
        <taxon>Tracheophyta</taxon>
        <taxon>Spermatophyta</taxon>
        <taxon>Magnoliopsida</taxon>
        <taxon>eudicotyledons</taxon>
        <taxon>Gunneridae</taxon>
        <taxon>Pentapetalae</taxon>
        <taxon>rosids</taxon>
        <taxon>malvids</taxon>
        <taxon>Sapindales</taxon>
        <taxon>Sapindaceae</taxon>
        <taxon>Dimocarpus</taxon>
    </lineage>
</organism>
<dbReference type="InterPro" id="IPR058922">
    <property type="entry name" value="WHD_DRP"/>
</dbReference>
<evidence type="ECO:0000256" key="1">
    <source>
        <dbReference type="ARBA" id="ARBA00022614"/>
    </source>
</evidence>
<dbReference type="PANTHER" id="PTHR36766:SF51">
    <property type="entry name" value="DISEASE RESISTANCE RPP13-LIKE PROTEIN 1"/>
    <property type="match status" value="1"/>
</dbReference>
<dbReference type="Gene3D" id="1.10.10.10">
    <property type="entry name" value="Winged helix-like DNA-binding domain superfamily/Winged helix DNA-binding domain"/>
    <property type="match status" value="1"/>
</dbReference>
<evidence type="ECO:0000259" key="6">
    <source>
        <dbReference type="Pfam" id="PF25019"/>
    </source>
</evidence>
<dbReference type="SUPFAM" id="SSF52058">
    <property type="entry name" value="L domain-like"/>
    <property type="match status" value="1"/>
</dbReference>
<protein>
    <submittedName>
        <fullName evidence="7">NBS-LRR disease resistance protein NBS47</fullName>
    </submittedName>
</protein>
<dbReference type="Pfam" id="PF23559">
    <property type="entry name" value="WHD_DRP"/>
    <property type="match status" value="1"/>
</dbReference>
<proteinExistence type="evidence at transcript level"/>
<name>A0A0F6RA54_9ROSI</name>
<dbReference type="GO" id="GO:0043531">
    <property type="term" value="F:ADP binding"/>
    <property type="evidence" value="ECO:0007669"/>
    <property type="project" value="InterPro"/>
</dbReference>
<dbReference type="Gene3D" id="1.10.8.430">
    <property type="entry name" value="Helical domain of apoptotic protease-activating factors"/>
    <property type="match status" value="1"/>
</dbReference>